<keyword evidence="2" id="KW-1185">Reference proteome</keyword>
<proteinExistence type="predicted"/>
<evidence type="ECO:0000313" key="1">
    <source>
        <dbReference type="EMBL" id="CAL1605723.1"/>
    </source>
</evidence>
<evidence type="ECO:0000313" key="2">
    <source>
        <dbReference type="Proteomes" id="UP001497482"/>
    </source>
</evidence>
<dbReference type="Proteomes" id="UP001497482">
    <property type="component" value="Chromosome 5"/>
</dbReference>
<sequence>MSSLLKELRSQVRFPSPALLLCSGEGSTIRWSGISLRSSLRFHLFDSAAPCPHSAWILSLGLCNILIEYCKGRPLHRRETK</sequence>
<protein>
    <submittedName>
        <fullName evidence="1">Uncharacterized protein</fullName>
    </submittedName>
</protein>
<dbReference type="AlphaFoldDB" id="A0AAV2LXE0"/>
<reference evidence="1 2" key="1">
    <citation type="submission" date="2024-04" db="EMBL/GenBank/DDBJ databases">
        <authorList>
            <person name="Waldvogel A.-M."/>
            <person name="Schoenle A."/>
        </authorList>
    </citation>
    <scope>NUCLEOTIDE SEQUENCE [LARGE SCALE GENOMIC DNA]</scope>
</reference>
<gene>
    <name evidence="1" type="ORF">KC01_LOCUS33051</name>
</gene>
<name>A0AAV2LXE0_KNICA</name>
<dbReference type="EMBL" id="OZ035827">
    <property type="protein sequence ID" value="CAL1605723.1"/>
    <property type="molecule type" value="Genomic_DNA"/>
</dbReference>
<accession>A0AAV2LXE0</accession>
<organism evidence="1 2">
    <name type="scientific">Knipowitschia caucasica</name>
    <name type="common">Caucasian dwarf goby</name>
    <name type="synonym">Pomatoschistus caucasicus</name>
    <dbReference type="NCBI Taxonomy" id="637954"/>
    <lineage>
        <taxon>Eukaryota</taxon>
        <taxon>Metazoa</taxon>
        <taxon>Chordata</taxon>
        <taxon>Craniata</taxon>
        <taxon>Vertebrata</taxon>
        <taxon>Euteleostomi</taxon>
        <taxon>Actinopterygii</taxon>
        <taxon>Neopterygii</taxon>
        <taxon>Teleostei</taxon>
        <taxon>Neoteleostei</taxon>
        <taxon>Acanthomorphata</taxon>
        <taxon>Gobiaria</taxon>
        <taxon>Gobiiformes</taxon>
        <taxon>Gobioidei</taxon>
        <taxon>Gobiidae</taxon>
        <taxon>Gobiinae</taxon>
        <taxon>Knipowitschia</taxon>
    </lineage>
</organism>